<dbReference type="InterPro" id="IPR043129">
    <property type="entry name" value="ATPase_NBD"/>
</dbReference>
<protein>
    <submittedName>
        <fullName evidence="2">Putative transcriptional regulator, ROK family</fullName>
    </submittedName>
</protein>
<dbReference type="SUPFAM" id="SSF46785">
    <property type="entry name" value="Winged helix' DNA-binding domain"/>
    <property type="match status" value="1"/>
</dbReference>
<dbReference type="Proteomes" id="UP000002208">
    <property type="component" value="Plasmid 1"/>
</dbReference>
<sequence length="337" mass="36393">MSQPQRLRHLNRCQILTILFEHRKLTRPQLADLTGLSKVTVNAVVQDLVDQNVVHLGPGISHTSGRVPQAVTLHPRLGTVLAIDLQPGCVNAHIHSLAPHPHRSEELRPSSGQLTEQTAALVQAVHRSAPFGPLRAVLVGLPAPVDQRGQVGEPNALTALDIPAMNTAVKKLGLPVWYENDANLVTLSLQDRYPEFTHLAALIERPSGTGMGLILGGQLYRGVHGRAGEMGRSPWYAPEMRTWEPLEQLPPAVRLDALAFTLAALSHTLDLEHLVLGVHPERISQLQERLPGLLAPCVTIATETDVPGSALHGAGLCALKRARQLILSGGFEVTHVA</sequence>
<dbReference type="InterPro" id="IPR036388">
    <property type="entry name" value="WH-like_DNA-bd_sf"/>
</dbReference>
<dbReference type="CDD" id="cd23763">
    <property type="entry name" value="ASKHA_ATPase_ROK"/>
    <property type="match status" value="1"/>
</dbReference>
<keyword evidence="3" id="KW-1185">Reference proteome</keyword>
<dbReference type="EMBL" id="CP001115">
    <property type="protein sequence ID" value="ADT91187.1"/>
    <property type="molecule type" value="Genomic_DNA"/>
</dbReference>
<dbReference type="Gene3D" id="1.10.10.10">
    <property type="entry name" value="Winged helix-like DNA-binding domain superfamily/Winged helix DNA-binding domain"/>
    <property type="match status" value="1"/>
</dbReference>
<dbReference type="Pfam" id="PF00480">
    <property type="entry name" value="ROK"/>
    <property type="match status" value="1"/>
</dbReference>
<name>E6RGA6_DEIDV</name>
<evidence type="ECO:0000313" key="3">
    <source>
        <dbReference type="Proteomes" id="UP000002208"/>
    </source>
</evidence>
<dbReference type="PANTHER" id="PTHR18964">
    <property type="entry name" value="ROK (REPRESSOR, ORF, KINASE) FAMILY"/>
    <property type="match status" value="1"/>
</dbReference>
<dbReference type="Gene3D" id="3.30.420.40">
    <property type="match status" value="2"/>
</dbReference>
<dbReference type="OrthoDB" id="59282at2"/>
<dbReference type="AlphaFoldDB" id="E6RGA6"/>
<dbReference type="SUPFAM" id="SSF53067">
    <property type="entry name" value="Actin-like ATPase domain"/>
    <property type="match status" value="1"/>
</dbReference>
<gene>
    <name evidence="2" type="ordered locus">Deide_1p00671</name>
</gene>
<reference evidence="2 3" key="1">
    <citation type="journal article" date="2009" name="PLoS Genet.">
        <title>Alliance of proteomics and genomics to unravel the specificities of Sahara bacterium Deinococcus deserti.</title>
        <authorList>
            <person name="de Groot A."/>
            <person name="Dulermo R."/>
            <person name="Ortet P."/>
            <person name="Blanchard L."/>
            <person name="Guerin P."/>
            <person name="Fernandez B."/>
            <person name="Vacherie B."/>
            <person name="Dossat C."/>
            <person name="Jolivet E."/>
            <person name="Siguier P."/>
            <person name="Chandler M."/>
            <person name="Barakat M."/>
            <person name="Dedieu A."/>
            <person name="Barbe V."/>
            <person name="Heulin T."/>
            <person name="Sommer S."/>
            <person name="Achouak W."/>
            <person name="Armengaud J."/>
        </authorList>
    </citation>
    <scope>NUCLEOTIDE SEQUENCE [LARGE SCALE GENOMIC DNA]</scope>
    <source>
        <strain evidence="3">DSM 17065 / CIP 109153 / LMG 22923 / VCD115</strain>
        <plasmid evidence="3">pDeide1</plasmid>
    </source>
</reference>
<keyword evidence="2" id="KW-0614">Plasmid</keyword>
<dbReference type="InterPro" id="IPR000600">
    <property type="entry name" value="ROK"/>
</dbReference>
<proteinExistence type="inferred from homology"/>
<dbReference type="RefSeq" id="WP_012694776.1">
    <property type="nucleotide sequence ID" value="NC_012527.1"/>
</dbReference>
<organism evidence="2 3">
    <name type="scientific">Deinococcus deserti (strain DSM 17065 / CIP 109153 / LMG 22923 / VCD115)</name>
    <dbReference type="NCBI Taxonomy" id="546414"/>
    <lineage>
        <taxon>Bacteria</taxon>
        <taxon>Thermotogati</taxon>
        <taxon>Deinococcota</taxon>
        <taxon>Deinococci</taxon>
        <taxon>Deinococcales</taxon>
        <taxon>Deinococcaceae</taxon>
        <taxon>Deinococcus</taxon>
    </lineage>
</organism>
<geneLocation type="plasmid" evidence="3">
    <name>pDeide1</name>
</geneLocation>
<evidence type="ECO:0000313" key="2">
    <source>
        <dbReference type="EMBL" id="ADT91187.1"/>
    </source>
</evidence>
<accession>E6RGA6</accession>
<dbReference type="HOGENOM" id="CLU_823146_0_0_0"/>
<dbReference type="Pfam" id="PF13412">
    <property type="entry name" value="HTH_24"/>
    <property type="match status" value="1"/>
</dbReference>
<evidence type="ECO:0000256" key="1">
    <source>
        <dbReference type="ARBA" id="ARBA00006479"/>
    </source>
</evidence>
<comment type="similarity">
    <text evidence="1">Belongs to the ROK (NagC/XylR) family.</text>
</comment>
<dbReference type="KEGG" id="ddr:Deide_1p00671"/>
<dbReference type="PANTHER" id="PTHR18964:SF149">
    <property type="entry name" value="BIFUNCTIONAL UDP-N-ACETYLGLUCOSAMINE 2-EPIMERASE_N-ACETYLMANNOSAMINE KINASE"/>
    <property type="match status" value="1"/>
</dbReference>
<dbReference type="InterPro" id="IPR036390">
    <property type="entry name" value="WH_DNA-bd_sf"/>
</dbReference>